<keyword evidence="8" id="KW-1185">Reference proteome</keyword>
<proteinExistence type="predicted"/>
<sequence length="1130" mass="124527">MSMQQRQILVHRLILVFWYKMLPVAPLLFPSLHTIICMESKPSIPPSNLPVSVVKWLPRLSLLFPSRDGHDTANLRPPPAPGSLRDTHNAACAWFLGPKAENADYFMTSVETILNDVIQCRRNFSPEDENFVDAEAISSSAFKKSMSKLRTTLTLLSRLLPQHCVPFYSPRYMAHMVADVSMPATLGYIMGLMYNPNNVGAEGGPITHVIEHDVGQQLCNMLGFHTQLGDKPQQGRPTAWGHITCDGSVANLESMWVARNLKFYPLALKRAVDSESSLAHVAANFRVRLCTGKEKVFAECDVWELLNLAPDEVVSLTTRISETFGLSTPALQAVLNDYLIQTTGKDDLEKYFGIEQPPQYLCPKTTHYSWPKGAAITGIGSTNMICVPVDEQARIDCQALDTLLADCVKHRQAVYAIVVIMGTTEHGSVDPLSQILVLRRKYQQQGLSFLIHADAAWGGYFRSMLVPNPGLTGGESHLDDPTLFVNAHTVNELRHLPHADSVTLDPHKSGYTPYPAGALCYQDGRLRYMVTWNSPVIGFEDESLKMGVYGVEGSKPGAAPVSAWLGHEVIGLHSGGFGYLLGQSVFASTKMYCHWATMSLDHPDLLVVPFRMLPSEIGPEASADGVDKERRYIRDVLLKRTREELANDPKACALMRQMGSDLVVNAFACNFRVGGVANKDIWEANDLNARIYNRLSFKSMSEKLDDQKVIIMSSKLSQEGYGKCLTKFKRRIGLSGQQDLFVLVNVSMSPFAADFAHILANAFREVAEEEVKISVERNRLVPARRAFVLQGNGPISLVHMPYFGVSSQRQQCILNGELSGAGLKAYIEAKRADPTATYVACTLKGEDLSTIIKRKFFRCMVSKLTAEGISAVSEGQITKISVLKYRPLSSRYLDPTYPSKMPFYLYGTAQEMHIDHVLLRGPNAQLSAGDVTVELLEGDRPVFIAGLKNGLIAIADAIPELLMQPLSANRLNSLFHPGAELAVSIYHDPNPTQSQGPGLCDQLEDPIARGIITLGDDTFADAYMINAEAPTVLPQALKKGFTIPESTPSSQDHPLFRGYGPRGPREQLSSPERAKTWRNMWNEALAGQSSNTDSDSSTSSPVSTPSDLESGDYFPSLAQFGLPRLPTFQG</sequence>
<dbReference type="SUPFAM" id="SSF53383">
    <property type="entry name" value="PLP-dependent transferases"/>
    <property type="match status" value="1"/>
</dbReference>
<dbReference type="GO" id="GO:0016830">
    <property type="term" value="F:carbon-carbon lyase activity"/>
    <property type="evidence" value="ECO:0007669"/>
    <property type="project" value="InterPro"/>
</dbReference>
<dbReference type="AlphaFoldDB" id="A0AAD4LTC4"/>
<evidence type="ECO:0000256" key="6">
    <source>
        <dbReference type="SAM" id="Phobius"/>
    </source>
</evidence>
<dbReference type="GO" id="GO:0019752">
    <property type="term" value="P:carboxylic acid metabolic process"/>
    <property type="evidence" value="ECO:0007669"/>
    <property type="project" value="InterPro"/>
</dbReference>
<evidence type="ECO:0000313" key="8">
    <source>
        <dbReference type="Proteomes" id="UP001201163"/>
    </source>
</evidence>
<dbReference type="InterPro" id="IPR015424">
    <property type="entry name" value="PyrdxlP-dep_Trfase"/>
</dbReference>
<evidence type="ECO:0000256" key="5">
    <source>
        <dbReference type="SAM" id="MobiDB-lite"/>
    </source>
</evidence>
<reference evidence="7" key="1">
    <citation type="submission" date="2022-01" db="EMBL/GenBank/DDBJ databases">
        <title>Comparative genomics reveals a dynamic genome evolution in the ectomycorrhizal milk-cap (Lactarius) mushrooms.</title>
        <authorList>
            <consortium name="DOE Joint Genome Institute"/>
            <person name="Lebreton A."/>
            <person name="Tang N."/>
            <person name="Kuo A."/>
            <person name="LaButti K."/>
            <person name="Drula E."/>
            <person name="Barry K."/>
            <person name="Clum A."/>
            <person name="Lipzen A."/>
            <person name="Mousain D."/>
            <person name="Ng V."/>
            <person name="Wang R."/>
            <person name="Wang X."/>
            <person name="Dai Y."/>
            <person name="Henrissat B."/>
            <person name="Grigoriev I.V."/>
            <person name="Guerin-Laguette A."/>
            <person name="Yu F."/>
            <person name="Martin F.M."/>
        </authorList>
    </citation>
    <scope>NUCLEOTIDE SEQUENCE</scope>
    <source>
        <strain evidence="7">QP</strain>
    </source>
</reference>
<gene>
    <name evidence="7" type="ORF">EDB92DRAFT_1835211</name>
</gene>
<protein>
    <submittedName>
        <fullName evidence="7">Pyridoxal phosphate-dependent transferase</fullName>
    </submittedName>
</protein>
<comment type="caution">
    <text evidence="7">The sequence shown here is derived from an EMBL/GenBank/DDBJ whole genome shotgun (WGS) entry which is preliminary data.</text>
</comment>
<evidence type="ECO:0000256" key="2">
    <source>
        <dbReference type="ARBA" id="ARBA00022898"/>
    </source>
</evidence>
<evidence type="ECO:0000256" key="4">
    <source>
        <dbReference type="PIRSR" id="PIRSR602129-50"/>
    </source>
</evidence>
<dbReference type="InterPro" id="IPR015421">
    <property type="entry name" value="PyrdxlP-dep_Trfase_major"/>
</dbReference>
<evidence type="ECO:0000256" key="1">
    <source>
        <dbReference type="ARBA" id="ARBA00001933"/>
    </source>
</evidence>
<keyword evidence="2 4" id="KW-0663">Pyridoxal phosphate</keyword>
<keyword evidence="6" id="KW-0472">Membrane</keyword>
<evidence type="ECO:0000313" key="7">
    <source>
        <dbReference type="EMBL" id="KAH8998441.1"/>
    </source>
</evidence>
<feature type="region of interest" description="Disordered" evidence="5">
    <location>
        <begin position="1086"/>
        <end position="1130"/>
    </location>
</feature>
<feature type="transmembrane region" description="Helical" evidence="6">
    <location>
        <begin position="12"/>
        <end position="32"/>
    </location>
</feature>
<evidence type="ECO:0000256" key="3">
    <source>
        <dbReference type="ARBA" id="ARBA00023239"/>
    </source>
</evidence>
<dbReference type="PANTHER" id="PTHR42735:SF4">
    <property type="entry name" value="PYRIDOXAL PHOSPHATE-DEPENDENT DECARBOXYLASE FAMILY PROTEIN"/>
    <property type="match status" value="1"/>
</dbReference>
<accession>A0AAD4LTC4</accession>
<feature type="region of interest" description="Disordered" evidence="5">
    <location>
        <begin position="1043"/>
        <end position="1072"/>
    </location>
</feature>
<keyword evidence="3" id="KW-0456">Lyase</keyword>
<comment type="cofactor">
    <cofactor evidence="1 4">
        <name>pyridoxal 5'-phosphate</name>
        <dbReference type="ChEBI" id="CHEBI:597326"/>
    </cofactor>
</comment>
<organism evidence="7 8">
    <name type="scientific">Lactarius akahatsu</name>
    <dbReference type="NCBI Taxonomy" id="416441"/>
    <lineage>
        <taxon>Eukaryota</taxon>
        <taxon>Fungi</taxon>
        <taxon>Dikarya</taxon>
        <taxon>Basidiomycota</taxon>
        <taxon>Agaricomycotina</taxon>
        <taxon>Agaricomycetes</taxon>
        <taxon>Russulales</taxon>
        <taxon>Russulaceae</taxon>
        <taxon>Lactarius</taxon>
    </lineage>
</organism>
<dbReference type="Proteomes" id="UP001201163">
    <property type="component" value="Unassembled WGS sequence"/>
</dbReference>
<dbReference type="GO" id="GO:0030170">
    <property type="term" value="F:pyridoxal phosphate binding"/>
    <property type="evidence" value="ECO:0007669"/>
    <property type="project" value="InterPro"/>
</dbReference>
<dbReference type="Pfam" id="PF00282">
    <property type="entry name" value="Pyridoxal_deC"/>
    <property type="match status" value="1"/>
</dbReference>
<keyword evidence="7" id="KW-0808">Transferase</keyword>
<dbReference type="EMBL" id="JAKELL010000005">
    <property type="protein sequence ID" value="KAH8998441.1"/>
    <property type="molecule type" value="Genomic_DNA"/>
</dbReference>
<feature type="modified residue" description="N6-(pyridoxal phosphate)lysine" evidence="4">
    <location>
        <position position="508"/>
    </location>
</feature>
<name>A0AAD4LTC4_9AGAM</name>
<dbReference type="PANTHER" id="PTHR42735">
    <property type="match status" value="1"/>
</dbReference>
<feature type="compositionally biased region" description="Low complexity" evidence="5">
    <location>
        <begin position="1089"/>
        <end position="1107"/>
    </location>
</feature>
<dbReference type="Gene3D" id="3.40.640.10">
    <property type="entry name" value="Type I PLP-dependent aspartate aminotransferase-like (Major domain)"/>
    <property type="match status" value="1"/>
</dbReference>
<dbReference type="InterPro" id="IPR002129">
    <property type="entry name" value="PyrdxlP-dep_de-COase"/>
</dbReference>
<keyword evidence="6" id="KW-0812">Transmembrane</keyword>
<dbReference type="GO" id="GO:0016740">
    <property type="term" value="F:transferase activity"/>
    <property type="evidence" value="ECO:0007669"/>
    <property type="project" value="UniProtKB-KW"/>
</dbReference>
<dbReference type="InterPro" id="IPR050477">
    <property type="entry name" value="GrpII_AminoAcid_Decarb"/>
</dbReference>
<keyword evidence="6" id="KW-1133">Transmembrane helix</keyword>